<dbReference type="GO" id="GO:0005886">
    <property type="term" value="C:plasma membrane"/>
    <property type="evidence" value="ECO:0007669"/>
    <property type="project" value="TreeGrafter"/>
</dbReference>
<reference evidence="2 3" key="1">
    <citation type="submission" date="2016-08" db="EMBL/GenBank/DDBJ databases">
        <title>Novel Firmicutes and Novel Genomes.</title>
        <authorList>
            <person name="Poppleton D.I."/>
            <person name="Gribaldo S."/>
        </authorList>
    </citation>
    <scope>NUCLEOTIDE SEQUENCE [LARGE SCALE GENOMIC DNA]</scope>
    <source>
        <strain evidence="2 3">CTT3</strain>
    </source>
</reference>
<dbReference type="PANTHER" id="PTHR39966">
    <property type="entry name" value="BLL2471 PROTEIN-RELATED"/>
    <property type="match status" value="1"/>
</dbReference>
<dbReference type="CDD" id="cd12108">
    <property type="entry name" value="Hr-like"/>
    <property type="match status" value="1"/>
</dbReference>
<dbReference type="RefSeq" id="WP_120169003.1">
    <property type="nucleotide sequence ID" value="NZ_MCIB01000014.1"/>
</dbReference>
<evidence type="ECO:0000259" key="1">
    <source>
        <dbReference type="Pfam" id="PF01814"/>
    </source>
</evidence>
<protein>
    <submittedName>
        <fullName evidence="2">Hemerythrin</fullName>
    </submittedName>
</protein>
<dbReference type="OrthoDB" id="9785474at2"/>
<dbReference type="AlphaFoldDB" id="A0A419T391"/>
<proteinExistence type="predicted"/>
<dbReference type="InterPro" id="IPR012312">
    <property type="entry name" value="Hemerythrin-like"/>
</dbReference>
<name>A0A419T391_9FIRM</name>
<evidence type="ECO:0000313" key="3">
    <source>
        <dbReference type="Proteomes" id="UP000284177"/>
    </source>
</evidence>
<evidence type="ECO:0000313" key="2">
    <source>
        <dbReference type="EMBL" id="RKD31932.1"/>
    </source>
</evidence>
<organism evidence="2 3">
    <name type="scientific">Thermohalobacter berrensis</name>
    <dbReference type="NCBI Taxonomy" id="99594"/>
    <lineage>
        <taxon>Bacteria</taxon>
        <taxon>Bacillati</taxon>
        <taxon>Bacillota</taxon>
        <taxon>Tissierellia</taxon>
        <taxon>Tissierellales</taxon>
        <taxon>Thermohalobacteraceae</taxon>
        <taxon>Thermohalobacter</taxon>
    </lineage>
</organism>
<dbReference type="EMBL" id="MCIB01000014">
    <property type="protein sequence ID" value="RKD31932.1"/>
    <property type="molecule type" value="Genomic_DNA"/>
</dbReference>
<keyword evidence="3" id="KW-1185">Reference proteome</keyword>
<dbReference type="Pfam" id="PF01814">
    <property type="entry name" value="Hemerythrin"/>
    <property type="match status" value="1"/>
</dbReference>
<sequence length="182" mass="21514">MDSITLMMEEHKVIKRVLKAIRKLCIKVLNDEEIDYDVFHKIIDFVRNYADRHHHSKEEDILFKKMTEELEVENPILGMLAEHDLGRLYMRNLEEAVERVKNGDMDSRVDVIANAISYTDLLHRHIDKEDNTIYKFGKEKLSKSSLQEVEEKSKEVEKEAEEKGVQQKYLRLAEEIEKIANK</sequence>
<comment type="caution">
    <text evidence="2">The sequence shown here is derived from an EMBL/GenBank/DDBJ whole genome shotgun (WGS) entry which is preliminary data.</text>
</comment>
<dbReference type="Gene3D" id="1.20.120.520">
    <property type="entry name" value="nmb1532 protein domain like"/>
    <property type="match status" value="1"/>
</dbReference>
<feature type="domain" description="Hemerythrin-like" evidence="1">
    <location>
        <begin position="4"/>
        <end position="135"/>
    </location>
</feature>
<dbReference type="PANTHER" id="PTHR39966:SF1">
    <property type="entry name" value="HEMERYTHRIN-LIKE DOMAIN-CONTAINING PROTEIN"/>
    <property type="match status" value="1"/>
</dbReference>
<gene>
    <name evidence="2" type="ORF">BET03_11670</name>
</gene>
<dbReference type="Proteomes" id="UP000284177">
    <property type="component" value="Unassembled WGS sequence"/>
</dbReference>
<accession>A0A419T391</accession>